<keyword evidence="10" id="KW-1185">Reference proteome</keyword>
<proteinExistence type="predicted"/>
<dbReference type="PROSITE" id="PS51257">
    <property type="entry name" value="PROKAR_LIPOPROTEIN"/>
    <property type="match status" value="1"/>
</dbReference>
<keyword evidence="4" id="KW-0378">Hydrolase</keyword>
<evidence type="ECO:0000256" key="2">
    <source>
        <dbReference type="ARBA" id="ARBA00022670"/>
    </source>
</evidence>
<dbReference type="GO" id="GO:0046872">
    <property type="term" value="F:metal ion binding"/>
    <property type="evidence" value="ECO:0007669"/>
    <property type="project" value="UniProtKB-KW"/>
</dbReference>
<dbReference type="EMBL" id="CP053085">
    <property type="protein sequence ID" value="QJR36927.1"/>
    <property type="molecule type" value="Genomic_DNA"/>
</dbReference>
<dbReference type="Proteomes" id="UP000500938">
    <property type="component" value="Chromosome"/>
</dbReference>
<evidence type="ECO:0000256" key="7">
    <source>
        <dbReference type="SAM" id="SignalP"/>
    </source>
</evidence>
<feature type="signal peptide" evidence="7">
    <location>
        <begin position="1"/>
        <end position="21"/>
    </location>
</feature>
<keyword evidence="7" id="KW-0732">Signal</keyword>
<evidence type="ECO:0000256" key="3">
    <source>
        <dbReference type="ARBA" id="ARBA00022723"/>
    </source>
</evidence>
<sequence>MGTGLRRAAACGLLLSTGACATNPVTGRRELSLISESQEIQMGKQASAGDLQRVGEYPSSEAQALVKRIGTQIAAKSERPNLPWEFHLLDDAAVNAFAYPGGFIFVTRGLMTHLNSEAELAEVIGHEIGHVTAKHTVAAMSKQQVAQIGLVGASILSPTVAKYGDVLGSGAGLLFLKFGRDDELQADALGFQYSLAQGFDVREAANVFTTLGRLGDGGGRVPEWQSTHPDPGNRVQRAEQRVAELPAGALSNTKVNRDTYMRLLNGMVFGENPRQGYFRGTRFLHPDLRFEITFPTGWKTANMPDAVVAGSPDNGAQIQLVPGQGTPTQALQGFLGQQGIVVGQSGQTTINGLPAVIASFTAQTEQGGLAGLAMSVSHQNTTYLIYGIMAQQVASQRGAEVEASIRSFKPLNDPALINVQPGRVEIVTLPSAMNGTQFLQRYPSTIPEAQVLIINGIQAASTLPRGALMKRVVGGIGS</sequence>
<dbReference type="PANTHER" id="PTHR22726">
    <property type="entry name" value="METALLOENDOPEPTIDASE OMA1"/>
    <property type="match status" value="1"/>
</dbReference>
<dbReference type="AlphaFoldDB" id="A0A6M4ITT1"/>
<dbReference type="GO" id="GO:0051603">
    <property type="term" value="P:proteolysis involved in protein catabolic process"/>
    <property type="evidence" value="ECO:0007669"/>
    <property type="project" value="TreeGrafter"/>
</dbReference>
<dbReference type="KEGG" id="ggr:HKW67_16095"/>
<evidence type="ECO:0000259" key="8">
    <source>
        <dbReference type="Pfam" id="PF01435"/>
    </source>
</evidence>
<evidence type="ECO:0000313" key="9">
    <source>
        <dbReference type="EMBL" id="QJR36927.1"/>
    </source>
</evidence>
<dbReference type="InterPro" id="IPR051156">
    <property type="entry name" value="Mito/Outer_Membr_Metalloprot"/>
</dbReference>
<protein>
    <submittedName>
        <fullName evidence="9">M48 family metalloprotease</fullName>
    </submittedName>
</protein>
<evidence type="ECO:0000313" key="10">
    <source>
        <dbReference type="Proteomes" id="UP000500938"/>
    </source>
</evidence>
<evidence type="ECO:0000256" key="6">
    <source>
        <dbReference type="ARBA" id="ARBA00023049"/>
    </source>
</evidence>
<keyword evidence="2 9" id="KW-0645">Protease</keyword>
<dbReference type="InterPro" id="IPR001915">
    <property type="entry name" value="Peptidase_M48"/>
</dbReference>
<evidence type="ECO:0000256" key="4">
    <source>
        <dbReference type="ARBA" id="ARBA00022801"/>
    </source>
</evidence>
<feature type="chain" id="PRO_5027098623" evidence="7">
    <location>
        <begin position="22"/>
        <end position="478"/>
    </location>
</feature>
<dbReference type="Gene3D" id="3.30.2010.10">
    <property type="entry name" value="Metalloproteases ('zincins'), catalytic domain"/>
    <property type="match status" value="1"/>
</dbReference>
<reference evidence="9 10" key="1">
    <citation type="submission" date="2020-05" db="EMBL/GenBank/DDBJ databases">
        <title>Complete genome sequence of Gemmatimonas greenlandica TET16.</title>
        <authorList>
            <person name="Zeng Y."/>
        </authorList>
    </citation>
    <scope>NUCLEOTIDE SEQUENCE [LARGE SCALE GENOMIC DNA]</scope>
    <source>
        <strain evidence="9 10">TET16</strain>
    </source>
</reference>
<feature type="domain" description="Peptidase M48" evidence="8">
    <location>
        <begin position="63"/>
        <end position="241"/>
    </location>
</feature>
<gene>
    <name evidence="9" type="ORF">HKW67_16095</name>
</gene>
<keyword evidence="6 9" id="KW-0482">Metalloprotease</keyword>
<evidence type="ECO:0000256" key="5">
    <source>
        <dbReference type="ARBA" id="ARBA00022833"/>
    </source>
</evidence>
<name>A0A6M4ITT1_9BACT</name>
<dbReference type="GO" id="GO:0016020">
    <property type="term" value="C:membrane"/>
    <property type="evidence" value="ECO:0007669"/>
    <property type="project" value="TreeGrafter"/>
</dbReference>
<keyword evidence="3" id="KW-0479">Metal-binding</keyword>
<evidence type="ECO:0000256" key="1">
    <source>
        <dbReference type="ARBA" id="ARBA00001947"/>
    </source>
</evidence>
<dbReference type="GO" id="GO:0004222">
    <property type="term" value="F:metalloendopeptidase activity"/>
    <property type="evidence" value="ECO:0007669"/>
    <property type="project" value="InterPro"/>
</dbReference>
<comment type="cofactor">
    <cofactor evidence="1">
        <name>Zn(2+)</name>
        <dbReference type="ChEBI" id="CHEBI:29105"/>
    </cofactor>
</comment>
<dbReference type="Pfam" id="PF01435">
    <property type="entry name" value="Peptidase_M48"/>
    <property type="match status" value="1"/>
</dbReference>
<keyword evidence="5" id="KW-0862">Zinc</keyword>
<organism evidence="9 10">
    <name type="scientific">Gemmatimonas groenlandica</name>
    <dbReference type="NCBI Taxonomy" id="2732249"/>
    <lineage>
        <taxon>Bacteria</taxon>
        <taxon>Pseudomonadati</taxon>
        <taxon>Gemmatimonadota</taxon>
        <taxon>Gemmatimonadia</taxon>
        <taxon>Gemmatimonadales</taxon>
        <taxon>Gemmatimonadaceae</taxon>
        <taxon>Gemmatimonas</taxon>
    </lineage>
</organism>
<dbReference type="RefSeq" id="WP_171226360.1">
    <property type="nucleotide sequence ID" value="NZ_CP053085.1"/>
</dbReference>
<accession>A0A6M4ITT1</accession>
<dbReference type="PANTHER" id="PTHR22726:SF1">
    <property type="entry name" value="METALLOENDOPEPTIDASE OMA1, MITOCHONDRIAL"/>
    <property type="match status" value="1"/>
</dbReference>